<dbReference type="CDD" id="cd00063">
    <property type="entry name" value="FN3"/>
    <property type="match status" value="1"/>
</dbReference>
<evidence type="ECO:0000256" key="1">
    <source>
        <dbReference type="SAM" id="MobiDB-lite"/>
    </source>
</evidence>
<dbReference type="Pfam" id="PF13620">
    <property type="entry name" value="CarboxypepD_reg"/>
    <property type="match status" value="1"/>
</dbReference>
<gene>
    <name evidence="4" type="ORF">UV59_C0017G0024</name>
</gene>
<evidence type="ECO:0000256" key="2">
    <source>
        <dbReference type="SAM" id="Phobius"/>
    </source>
</evidence>
<feature type="transmembrane region" description="Helical" evidence="2">
    <location>
        <begin position="422"/>
        <end position="442"/>
    </location>
</feature>
<dbReference type="Gene3D" id="2.60.40.10">
    <property type="entry name" value="Immunoglobulins"/>
    <property type="match status" value="2"/>
</dbReference>
<dbReference type="SUPFAM" id="SSF49452">
    <property type="entry name" value="Starch-binding domain-like"/>
    <property type="match status" value="1"/>
</dbReference>
<keyword evidence="2" id="KW-0812">Transmembrane</keyword>
<dbReference type="PROSITE" id="PS50853">
    <property type="entry name" value="FN3"/>
    <property type="match status" value="1"/>
</dbReference>
<dbReference type="InterPro" id="IPR013784">
    <property type="entry name" value="Carb-bd-like_fold"/>
</dbReference>
<dbReference type="GO" id="GO:0030246">
    <property type="term" value="F:carbohydrate binding"/>
    <property type="evidence" value="ECO:0007669"/>
    <property type="project" value="InterPro"/>
</dbReference>
<dbReference type="InterPro" id="IPR013783">
    <property type="entry name" value="Ig-like_fold"/>
</dbReference>
<dbReference type="SMART" id="SM00060">
    <property type="entry name" value="FN3"/>
    <property type="match status" value="1"/>
</dbReference>
<dbReference type="SUPFAM" id="SSF49265">
    <property type="entry name" value="Fibronectin type III"/>
    <property type="match status" value="1"/>
</dbReference>
<organism evidence="4 5">
    <name type="scientific">Candidatus Gottesmanbacteria bacterium GW2011_GWA1_43_11</name>
    <dbReference type="NCBI Taxonomy" id="1618436"/>
    <lineage>
        <taxon>Bacteria</taxon>
        <taxon>Candidatus Gottesmaniibacteriota</taxon>
    </lineage>
</organism>
<keyword evidence="2" id="KW-0472">Membrane</keyword>
<dbReference type="STRING" id="1618436.UV59_C0017G0024"/>
<evidence type="ECO:0000259" key="3">
    <source>
        <dbReference type="PROSITE" id="PS50853"/>
    </source>
</evidence>
<comment type="caution">
    <text evidence="4">The sequence shown here is derived from an EMBL/GenBank/DDBJ whole genome shotgun (WGS) entry which is preliminary data.</text>
</comment>
<reference evidence="4 5" key="1">
    <citation type="journal article" date="2015" name="Nature">
        <title>rRNA introns, odd ribosomes, and small enigmatic genomes across a large radiation of phyla.</title>
        <authorList>
            <person name="Brown C.T."/>
            <person name="Hug L.A."/>
            <person name="Thomas B.C."/>
            <person name="Sharon I."/>
            <person name="Castelle C.J."/>
            <person name="Singh A."/>
            <person name="Wilkins M.J."/>
            <person name="Williams K.H."/>
            <person name="Banfield J.F."/>
        </authorList>
    </citation>
    <scope>NUCLEOTIDE SEQUENCE [LARGE SCALE GENOMIC DNA]</scope>
</reference>
<feature type="compositionally biased region" description="Low complexity" evidence="1">
    <location>
        <begin position="177"/>
        <end position="186"/>
    </location>
</feature>
<name>A0A0G1ENF9_9BACT</name>
<feature type="region of interest" description="Disordered" evidence="1">
    <location>
        <begin position="177"/>
        <end position="199"/>
    </location>
</feature>
<accession>A0A0G1ENF9</accession>
<evidence type="ECO:0000313" key="4">
    <source>
        <dbReference type="EMBL" id="KKS84571.1"/>
    </source>
</evidence>
<dbReference type="InterPro" id="IPR003961">
    <property type="entry name" value="FN3_dom"/>
</dbReference>
<dbReference type="EMBL" id="LCFB01000017">
    <property type="protein sequence ID" value="KKS84571.1"/>
    <property type="molecule type" value="Genomic_DNA"/>
</dbReference>
<evidence type="ECO:0000313" key="5">
    <source>
        <dbReference type="Proteomes" id="UP000034543"/>
    </source>
</evidence>
<dbReference type="Proteomes" id="UP000034543">
    <property type="component" value="Unassembled WGS sequence"/>
</dbReference>
<protein>
    <recommendedName>
        <fullName evidence="3">Fibronectin type-III domain-containing protein</fullName>
    </recommendedName>
</protein>
<sequence>MGTASGYSLKYQLITKPVLDSTNDRLYIGWARYKDVTSGDTVSIAYLNSSDTASATVDVYSANDTHSYAPTLDIAYDATQDLVYVSYVQSTTNGDNGSIYYKTYNGSSLSSATIFYTTPGGSGGANGSADIPILYENRSTNDRLLFAFRVNGALPPTASEPHTVYWGYISLPDPSPASATTSTSSSQNRDVPTCGVQKPGRKTPQIYAVNATKADTVTLYFAAADPPVDGYTLQYGVEKGIYPYGVAKFGDQDTRTYTVHSLSPNTTYYFRIRATNGCASGDWSNELSGKTLTRQGLNPTATGASNLIISSDLTPIPQLDQSSPAVSEDAQKISSSGYSVTIKVADTEKKPVEGAKVILHSTRREVTTDKEGVAQFDDVEPGDHKVTIEYANQTGEQTINLTGDVKVFELAIEIRPKAAAKFMWYGFGIGILATLLICFGIWKLRHK</sequence>
<dbReference type="InterPro" id="IPR036116">
    <property type="entry name" value="FN3_sf"/>
</dbReference>
<dbReference type="Pfam" id="PF00041">
    <property type="entry name" value="fn3"/>
    <property type="match status" value="1"/>
</dbReference>
<proteinExistence type="predicted"/>
<keyword evidence="2" id="KW-1133">Transmembrane helix</keyword>
<dbReference type="AlphaFoldDB" id="A0A0G1ENF9"/>
<feature type="domain" description="Fibronectin type-III" evidence="3">
    <location>
        <begin position="203"/>
        <end position="296"/>
    </location>
</feature>